<evidence type="ECO:0000259" key="10">
    <source>
        <dbReference type="PROSITE" id="PS51194"/>
    </source>
</evidence>
<dbReference type="GO" id="GO:0016787">
    <property type="term" value="F:hydrolase activity"/>
    <property type="evidence" value="ECO:0007669"/>
    <property type="project" value="UniProtKB-KW"/>
</dbReference>
<evidence type="ECO:0000256" key="7">
    <source>
        <dbReference type="RuleBase" id="RU365068"/>
    </source>
</evidence>
<accession>A0AAD3CY40</accession>
<dbReference type="SUPFAM" id="SSF52540">
    <property type="entry name" value="P-loop containing nucleoside triphosphate hydrolases"/>
    <property type="match status" value="1"/>
</dbReference>
<reference evidence="11 12" key="1">
    <citation type="journal article" date="2021" name="Sci. Rep.">
        <title>The genome of the diatom Chaetoceros tenuissimus carries an ancient integrated fragment of an extant virus.</title>
        <authorList>
            <person name="Hongo Y."/>
            <person name="Kimura K."/>
            <person name="Takaki Y."/>
            <person name="Yoshida Y."/>
            <person name="Baba S."/>
            <person name="Kobayashi G."/>
            <person name="Nagasaki K."/>
            <person name="Hano T."/>
            <person name="Tomaru Y."/>
        </authorList>
    </citation>
    <scope>NUCLEOTIDE SEQUENCE [LARGE SCALE GENOMIC DNA]</scope>
    <source>
        <strain evidence="11 12">NIES-3715</strain>
    </source>
</reference>
<dbReference type="EC" id="3.6.4.13" evidence="7"/>
<feature type="compositionally biased region" description="Basic and acidic residues" evidence="8">
    <location>
        <begin position="134"/>
        <end position="145"/>
    </location>
</feature>
<dbReference type="PROSITE" id="PS51192">
    <property type="entry name" value="HELICASE_ATP_BIND_1"/>
    <property type="match status" value="1"/>
</dbReference>
<dbReference type="Proteomes" id="UP001054902">
    <property type="component" value="Unassembled WGS sequence"/>
</dbReference>
<dbReference type="AlphaFoldDB" id="A0AAD3CY40"/>
<evidence type="ECO:0000256" key="8">
    <source>
        <dbReference type="SAM" id="MobiDB-lite"/>
    </source>
</evidence>
<dbReference type="Pfam" id="PF00270">
    <property type="entry name" value="DEAD"/>
    <property type="match status" value="1"/>
</dbReference>
<protein>
    <recommendedName>
        <fullName evidence="7">ATP-dependent RNA helicase</fullName>
        <ecNumber evidence="7">3.6.4.13</ecNumber>
    </recommendedName>
</protein>
<keyword evidence="3 6" id="KW-0347">Helicase</keyword>
<dbReference type="InterPro" id="IPR027417">
    <property type="entry name" value="P-loop_NTPase"/>
</dbReference>
<comment type="similarity">
    <text evidence="6">Belongs to the DEAD box helicase family.</text>
</comment>
<dbReference type="SMART" id="SM00487">
    <property type="entry name" value="DEXDc"/>
    <property type="match status" value="1"/>
</dbReference>
<evidence type="ECO:0000256" key="3">
    <source>
        <dbReference type="ARBA" id="ARBA00022806"/>
    </source>
</evidence>
<keyword evidence="1 6" id="KW-0547">Nucleotide-binding</keyword>
<proteinExistence type="inferred from homology"/>
<dbReference type="Gene3D" id="3.40.50.300">
    <property type="entry name" value="P-loop containing nucleotide triphosphate hydrolases"/>
    <property type="match status" value="2"/>
</dbReference>
<comment type="domain">
    <text evidence="7">The Q motif is unique to and characteristic of the DEAD box family of RNA helicases and controls ATP binding and hydrolysis.</text>
</comment>
<evidence type="ECO:0000256" key="6">
    <source>
        <dbReference type="RuleBase" id="RU000492"/>
    </source>
</evidence>
<keyword evidence="2 6" id="KW-0378">Hydrolase</keyword>
<evidence type="ECO:0000313" key="12">
    <source>
        <dbReference type="Proteomes" id="UP001054902"/>
    </source>
</evidence>
<dbReference type="EMBL" id="BLLK01000046">
    <property type="protein sequence ID" value="GFH53271.1"/>
    <property type="molecule type" value="Genomic_DNA"/>
</dbReference>
<dbReference type="PANTHER" id="PTHR24031">
    <property type="entry name" value="RNA HELICASE"/>
    <property type="match status" value="1"/>
</dbReference>
<dbReference type="InterPro" id="IPR000629">
    <property type="entry name" value="RNA-helicase_DEAD-box_CS"/>
</dbReference>
<feature type="compositionally biased region" description="Basic residues" evidence="8">
    <location>
        <begin position="121"/>
        <end position="133"/>
    </location>
</feature>
<keyword evidence="5 7" id="KW-0694">RNA-binding</keyword>
<evidence type="ECO:0000256" key="5">
    <source>
        <dbReference type="ARBA" id="ARBA00022884"/>
    </source>
</evidence>
<comment type="function">
    <text evidence="7">RNA helicase.</text>
</comment>
<comment type="caution">
    <text evidence="11">The sequence shown here is derived from an EMBL/GenBank/DDBJ whole genome shotgun (WGS) entry which is preliminary data.</text>
</comment>
<evidence type="ECO:0000256" key="1">
    <source>
        <dbReference type="ARBA" id="ARBA00022741"/>
    </source>
</evidence>
<evidence type="ECO:0000256" key="4">
    <source>
        <dbReference type="ARBA" id="ARBA00022840"/>
    </source>
</evidence>
<evidence type="ECO:0000259" key="9">
    <source>
        <dbReference type="PROSITE" id="PS51192"/>
    </source>
</evidence>
<dbReference type="PROSITE" id="PS51194">
    <property type="entry name" value="HELICASE_CTER"/>
    <property type="match status" value="1"/>
</dbReference>
<dbReference type="GO" id="GO:0003724">
    <property type="term" value="F:RNA helicase activity"/>
    <property type="evidence" value="ECO:0007669"/>
    <property type="project" value="UniProtKB-EC"/>
</dbReference>
<organism evidence="11 12">
    <name type="scientific">Chaetoceros tenuissimus</name>
    <dbReference type="NCBI Taxonomy" id="426638"/>
    <lineage>
        <taxon>Eukaryota</taxon>
        <taxon>Sar</taxon>
        <taxon>Stramenopiles</taxon>
        <taxon>Ochrophyta</taxon>
        <taxon>Bacillariophyta</taxon>
        <taxon>Coscinodiscophyceae</taxon>
        <taxon>Chaetocerotophycidae</taxon>
        <taxon>Chaetocerotales</taxon>
        <taxon>Chaetocerotaceae</taxon>
        <taxon>Chaetoceros</taxon>
    </lineage>
</organism>
<dbReference type="PROSITE" id="PS00039">
    <property type="entry name" value="DEAD_ATP_HELICASE"/>
    <property type="match status" value="1"/>
</dbReference>
<feature type="domain" description="Helicase ATP-binding" evidence="9">
    <location>
        <begin position="197"/>
        <end position="385"/>
    </location>
</feature>
<feature type="region of interest" description="Disordered" evidence="8">
    <location>
        <begin position="83"/>
        <end position="154"/>
    </location>
</feature>
<comment type="catalytic activity">
    <reaction evidence="7">
        <text>ATP + H2O = ADP + phosphate + H(+)</text>
        <dbReference type="Rhea" id="RHEA:13065"/>
        <dbReference type="ChEBI" id="CHEBI:15377"/>
        <dbReference type="ChEBI" id="CHEBI:15378"/>
        <dbReference type="ChEBI" id="CHEBI:30616"/>
        <dbReference type="ChEBI" id="CHEBI:43474"/>
        <dbReference type="ChEBI" id="CHEBI:456216"/>
        <dbReference type="EC" id="3.6.4.13"/>
    </reaction>
</comment>
<dbReference type="InterPro" id="IPR014001">
    <property type="entry name" value="Helicase_ATP-bd"/>
</dbReference>
<sequence length="671" mass="75113">MDDHQVFQQATKKRITALFAKDGKNAVRDYSTKNRSKELKRLASSMDIDVPKLKALLKKQRTKLSKVDPEKAAYIDWIMDSKSQGESSKTNKRNRKPSMEEKKDDDDDVVSTRNTSNEKPKAKKRVVRPKRISKAAEEQNDKIEKDEEMADGGDAVVDPSLLSDVKFEDVQMNPKTKRALTQTLKLSSMTEIQSKTFAAAASGTDVLARARTGTGKTLAFLVPALERLLTKEDYKVGESVGILIVSPTRELATQIGDQAEKLLTHHNGLKCQVMYGGTKMGRDTNVLNKKLPTILVATPGRLLDHMENTKLGNGKKFGYDIMRETHILVLDEADRLLEMGFRRDIQKIMNFLPKKEKRQTLLFSATVPSELKSIMAENMDSNFVEVDCIQDGGNNEGGKHTNDLVHQTYTILPTFESQIISVVRLVEQQMKSDPNYKIVVFFPTARMVGYYADFFNLGLKTEVIEIHSKKSQGYRNKASDKFRKAKRGILFTSDVSARGVDYPNVTHVIQVGLPESREQYIHRLGRTGRAGKVGEGILVLSPFEKKFINELTNIDISMNKDVTEKLSTPPEAKIEDAVNKALARVKSGDAQLTKSAEQSYAAFLGYYRGAMKRTSMRNNDDLVSTANTLAKVMGLKEQPGLTKRTIGKMGLKGTKGLRIISDQEFKAKFKA</sequence>
<dbReference type="InterPro" id="IPR001650">
    <property type="entry name" value="Helicase_C-like"/>
</dbReference>
<keyword evidence="12" id="KW-1185">Reference proteome</keyword>
<dbReference type="GO" id="GO:0005524">
    <property type="term" value="F:ATP binding"/>
    <property type="evidence" value="ECO:0007669"/>
    <property type="project" value="UniProtKB-UniRule"/>
</dbReference>
<dbReference type="SMART" id="SM00490">
    <property type="entry name" value="HELICc"/>
    <property type="match status" value="1"/>
</dbReference>
<dbReference type="GO" id="GO:0003723">
    <property type="term" value="F:RNA binding"/>
    <property type="evidence" value="ECO:0007669"/>
    <property type="project" value="UniProtKB-UniRule"/>
</dbReference>
<feature type="domain" description="Helicase C-terminal" evidence="10">
    <location>
        <begin position="418"/>
        <end position="574"/>
    </location>
</feature>
<name>A0AAD3CY40_9STRA</name>
<dbReference type="InterPro" id="IPR011545">
    <property type="entry name" value="DEAD/DEAH_box_helicase_dom"/>
</dbReference>
<keyword evidence="4 6" id="KW-0067">ATP-binding</keyword>
<dbReference type="Pfam" id="PF00271">
    <property type="entry name" value="Helicase_C"/>
    <property type="match status" value="1"/>
</dbReference>
<evidence type="ECO:0000256" key="2">
    <source>
        <dbReference type="ARBA" id="ARBA00022801"/>
    </source>
</evidence>
<dbReference type="CDD" id="cd18787">
    <property type="entry name" value="SF2_C_DEAD"/>
    <property type="match status" value="1"/>
</dbReference>
<gene>
    <name evidence="11" type="ORF">CTEN210_09747</name>
</gene>
<evidence type="ECO:0000313" key="11">
    <source>
        <dbReference type="EMBL" id="GFH53271.1"/>
    </source>
</evidence>